<dbReference type="Proteomes" id="UP001454036">
    <property type="component" value="Unassembled WGS sequence"/>
</dbReference>
<protein>
    <recommendedName>
        <fullName evidence="1">Reverse transcriptase Ty1/copia-type domain-containing protein</fullName>
    </recommendedName>
</protein>
<dbReference type="AlphaFoldDB" id="A0AAV3QTR4"/>
<reference evidence="2 3" key="1">
    <citation type="submission" date="2024-01" db="EMBL/GenBank/DDBJ databases">
        <title>The complete chloroplast genome sequence of Lithospermum erythrorhizon: insights into the phylogenetic relationship among Boraginaceae species and the maternal lineages of purple gromwells.</title>
        <authorList>
            <person name="Okada T."/>
            <person name="Watanabe K."/>
        </authorList>
    </citation>
    <scope>NUCLEOTIDE SEQUENCE [LARGE SCALE GENOMIC DNA]</scope>
</reference>
<organism evidence="2 3">
    <name type="scientific">Lithospermum erythrorhizon</name>
    <name type="common">Purple gromwell</name>
    <name type="synonym">Lithospermum officinale var. erythrorhizon</name>
    <dbReference type="NCBI Taxonomy" id="34254"/>
    <lineage>
        <taxon>Eukaryota</taxon>
        <taxon>Viridiplantae</taxon>
        <taxon>Streptophyta</taxon>
        <taxon>Embryophyta</taxon>
        <taxon>Tracheophyta</taxon>
        <taxon>Spermatophyta</taxon>
        <taxon>Magnoliopsida</taxon>
        <taxon>eudicotyledons</taxon>
        <taxon>Gunneridae</taxon>
        <taxon>Pentapetalae</taxon>
        <taxon>asterids</taxon>
        <taxon>lamiids</taxon>
        <taxon>Boraginales</taxon>
        <taxon>Boraginaceae</taxon>
        <taxon>Boraginoideae</taxon>
        <taxon>Lithospermeae</taxon>
        <taxon>Lithospermum</taxon>
    </lineage>
</organism>
<accession>A0AAV3QTR4</accession>
<evidence type="ECO:0000313" key="3">
    <source>
        <dbReference type="Proteomes" id="UP001454036"/>
    </source>
</evidence>
<feature type="domain" description="Reverse transcriptase Ty1/copia-type" evidence="1">
    <location>
        <begin position="3"/>
        <end position="45"/>
    </location>
</feature>
<dbReference type="InterPro" id="IPR013103">
    <property type="entry name" value="RVT_2"/>
</dbReference>
<sequence length="76" mass="8865">MVTVRTFLAVAAARNWDSHQMDVHNAFLHGDLDEEVYMKMPRVFVSVDRECLIQITLFLLFAETSLNYMCLFMSMT</sequence>
<comment type="caution">
    <text evidence="2">The sequence shown here is derived from an EMBL/GenBank/DDBJ whole genome shotgun (WGS) entry which is preliminary data.</text>
</comment>
<keyword evidence="3" id="KW-1185">Reference proteome</keyword>
<gene>
    <name evidence="2" type="ORF">LIER_43789</name>
</gene>
<proteinExistence type="predicted"/>
<evidence type="ECO:0000313" key="2">
    <source>
        <dbReference type="EMBL" id="GAA0167410.1"/>
    </source>
</evidence>
<name>A0AAV3QTR4_LITER</name>
<dbReference type="Pfam" id="PF07727">
    <property type="entry name" value="RVT_2"/>
    <property type="match status" value="1"/>
</dbReference>
<dbReference type="EMBL" id="BAABME010038865">
    <property type="protein sequence ID" value="GAA0167410.1"/>
    <property type="molecule type" value="Genomic_DNA"/>
</dbReference>
<evidence type="ECO:0000259" key="1">
    <source>
        <dbReference type="Pfam" id="PF07727"/>
    </source>
</evidence>